<dbReference type="AlphaFoldDB" id="A0A0X1L3C7"/>
<feature type="binding site" evidence="1">
    <location>
        <position position="222"/>
    </location>
    <ligand>
        <name>[4Fe-4S] cluster</name>
        <dbReference type="ChEBI" id="CHEBI:49883"/>
    </ligand>
</feature>
<sequence>MECGTGQCLRRYPNHTWCLSPSMAIRATIMKYALGPLLYFWPKQDVESFYTQAAASMADVIYLGETVCSKRREMKPQHWFEIAKSLSAAGKQVVLSTMALLEAPSEINVMKKYIDNGDFAIEANDVSAIQMAHEKGLPFIVGPAVNTYNAHTLKLFLKQGMIRWCMPVELSRDWLINTLQQCDELNIRGQFEVEVFSHGYLPLAYSARCFTARAENRAKDECETCCIRYPTGIQVASQEGQSVFNLNGIQTQSGYCYNLVNDLPSMAGLVDVVRLSPLGVETFQHLEQFKANEQGLKPQPITSHQCNGYWHQLAGLAVKNS</sequence>
<reference evidence="2" key="1">
    <citation type="submission" date="2005-09" db="EMBL/GenBank/DDBJ databases">
        <title>Annotation of Vibrio cholerae MO10.</title>
        <authorList>
            <person name="Colwell R."/>
            <person name="Grim C.J."/>
            <person name="Young S."/>
            <person name="Jaffe D."/>
            <person name="Gnerre S."/>
            <person name="Berlin A."/>
            <person name="Heiman D."/>
            <person name="Hepburn T."/>
            <person name="Shea T."/>
            <person name="Sykes S."/>
            <person name="Yandava C."/>
            <person name="Alvarado L."/>
            <person name="Kodira C."/>
            <person name="Borodovsky M."/>
            <person name="Heidelberg J."/>
            <person name="Lander E."/>
            <person name="Galagan J."/>
            <person name="Nusbaum C."/>
            <person name="Birren B."/>
        </authorList>
    </citation>
    <scope>NUCLEOTIDE SEQUENCE [LARGE SCALE GENOMIC DNA]</scope>
    <source>
        <strain evidence="2">MO10</strain>
    </source>
</reference>
<comment type="pathway">
    <text evidence="1">Cofactor biosynthesis; ubiquinone biosynthesis.</text>
</comment>
<feature type="binding site" evidence="1">
    <location>
        <position position="209"/>
    </location>
    <ligand>
        <name>[4Fe-4S] cluster</name>
        <dbReference type="ChEBI" id="CHEBI:49883"/>
    </ligand>
</feature>
<evidence type="ECO:0000313" key="2">
    <source>
        <dbReference type="EMBL" id="EET25004.1"/>
    </source>
</evidence>
<dbReference type="Pfam" id="PF01136">
    <property type="entry name" value="Peptidase_U32"/>
    <property type="match status" value="1"/>
</dbReference>
<dbReference type="HAMAP" id="MF_02233">
    <property type="entry name" value="UbiV"/>
    <property type="match status" value="1"/>
</dbReference>
<comment type="cofactor">
    <cofactor evidence="1">
        <name>[4Fe-4S] cluster</name>
        <dbReference type="ChEBI" id="CHEBI:49883"/>
    </cofactor>
</comment>
<dbReference type="HOGENOM" id="CLU_056172_0_0_6"/>
<accession>A0A0X1L3C7</accession>
<proteinExistence type="inferred from homology"/>
<dbReference type="PANTHER" id="PTHR30217:SF11">
    <property type="entry name" value="UBIQUINONE BIOSYNTHESIS PROTEIN UBIV"/>
    <property type="match status" value="1"/>
</dbReference>
<keyword evidence="1" id="KW-0004">4Fe-4S</keyword>
<dbReference type="GO" id="GO:0051539">
    <property type="term" value="F:4 iron, 4 sulfur cluster binding"/>
    <property type="evidence" value="ECO:0007669"/>
    <property type="project" value="UniProtKB-UniRule"/>
</dbReference>
<evidence type="ECO:0000256" key="1">
    <source>
        <dbReference type="HAMAP-Rule" id="MF_02233"/>
    </source>
</evidence>
<feature type="binding site" evidence="1">
    <location>
        <position position="226"/>
    </location>
    <ligand>
        <name>[4Fe-4S] cluster</name>
        <dbReference type="ChEBI" id="CHEBI:49883"/>
    </ligand>
</feature>
<comment type="similarity">
    <text evidence="1">Belongs to the peptidase U32 family. UbiV subfamily.</text>
</comment>
<dbReference type="Proteomes" id="UP000004687">
    <property type="component" value="Unassembled WGS sequence"/>
</dbReference>
<comment type="function">
    <text evidence="1">Required for O(2)-independent ubiquinone (coenzyme Q) biosynthesis. Together with UbiU, is essential for the C6-hydroxylation reaction in the oxygen-independent ubiquinone biosynthesis pathway.</text>
</comment>
<dbReference type="EMBL" id="DS990138">
    <property type="protein sequence ID" value="EET25004.1"/>
    <property type="molecule type" value="Genomic_DNA"/>
</dbReference>
<protein>
    <recommendedName>
        <fullName evidence="1">Ubiquinone biosynthesis protein UbiV</fullName>
    </recommendedName>
</protein>
<dbReference type="GO" id="GO:0006744">
    <property type="term" value="P:ubiquinone biosynthetic process"/>
    <property type="evidence" value="ECO:0007669"/>
    <property type="project" value="UniProtKB-UniRule"/>
</dbReference>
<name>A0A0X1L3C7_VIBCO</name>
<reference evidence="2" key="2">
    <citation type="submission" date="2008-07" db="EMBL/GenBank/DDBJ databases">
        <authorList>
            <consortium name="Broad Institute Genome Sequencing Platform"/>
            <person name="Colwell R."/>
            <person name="Grim C.J."/>
            <person name="Young S."/>
            <person name="Jaffe D."/>
            <person name="Gnerre S."/>
            <person name="Berlin A."/>
            <person name="Heiman D."/>
            <person name="Hepburn T."/>
            <person name="Shea T."/>
            <person name="Sykes S."/>
            <person name="Alvarado L."/>
            <person name="Kodira C."/>
            <person name="Heidelberg J."/>
            <person name="Lander E."/>
            <person name="Galagan J."/>
            <person name="Nusbaum C."/>
            <person name="Birren B."/>
        </authorList>
    </citation>
    <scope>NUCLEOTIDE SEQUENCE [LARGE SCALE GENOMIC DNA]</scope>
    <source>
        <strain evidence="2">MO10</strain>
    </source>
</reference>
<dbReference type="GO" id="GO:0046872">
    <property type="term" value="F:metal ion binding"/>
    <property type="evidence" value="ECO:0007669"/>
    <property type="project" value="UniProtKB-KW"/>
</dbReference>
<keyword evidence="1" id="KW-0411">Iron-sulfur</keyword>
<keyword evidence="1" id="KW-0479">Metal-binding</keyword>
<dbReference type="UniPathway" id="UPA00232"/>
<keyword evidence="1" id="KW-0408">Iron</keyword>
<organism evidence="2">
    <name type="scientific">Vibrio cholerae (strain MO10)</name>
    <dbReference type="NCBI Taxonomy" id="345072"/>
    <lineage>
        <taxon>Bacteria</taxon>
        <taxon>Pseudomonadati</taxon>
        <taxon>Pseudomonadota</taxon>
        <taxon>Gammaproteobacteria</taxon>
        <taxon>Vibrionales</taxon>
        <taxon>Vibrionaceae</taxon>
        <taxon>Vibrio</taxon>
    </lineage>
</organism>
<dbReference type="NCBIfam" id="NF011991">
    <property type="entry name" value="PRK15447.1"/>
    <property type="match status" value="1"/>
</dbReference>
<keyword evidence="1" id="KW-0831">Ubiquinone biosynthesis</keyword>
<gene>
    <name evidence="1" type="primary">ubiV</name>
    <name evidence="2" type="ORF">VchoM_03031</name>
</gene>
<feature type="binding site" evidence="1">
    <location>
        <position position="68"/>
    </location>
    <ligand>
        <name>[4Fe-4S] cluster</name>
        <dbReference type="ChEBI" id="CHEBI:49883"/>
    </ligand>
</feature>
<dbReference type="InterPro" id="IPR051454">
    <property type="entry name" value="RNA/ubiquinone_mod_enzymes"/>
</dbReference>
<comment type="subunit">
    <text evidence="1">Forms a heterodimer with UbiU.</text>
</comment>
<dbReference type="PANTHER" id="PTHR30217">
    <property type="entry name" value="PEPTIDASE U32 FAMILY"/>
    <property type="match status" value="1"/>
</dbReference>
<dbReference type="InterPro" id="IPR001539">
    <property type="entry name" value="Peptidase_U32"/>
</dbReference>
<dbReference type="InterPro" id="IPR043693">
    <property type="entry name" value="UbiV"/>
</dbReference>